<dbReference type="Proteomes" id="UP000229523">
    <property type="component" value="Unassembled WGS sequence"/>
</dbReference>
<evidence type="ECO:0000313" key="3">
    <source>
        <dbReference type="Proteomes" id="UP000229523"/>
    </source>
</evidence>
<sequence>MTQHIINALIFAAILASQFFLSRTKYKFLGLVVPILCTLYAAYLYINEVWPLWALGVLLLIAYALLYLEYESAQKDYSKKRTSELSKMRSQDL</sequence>
<keyword evidence="1" id="KW-0472">Membrane</keyword>
<evidence type="ECO:0000313" key="2">
    <source>
        <dbReference type="EMBL" id="RAI81027.1"/>
    </source>
</evidence>
<feature type="transmembrane region" description="Helical" evidence="1">
    <location>
        <begin position="28"/>
        <end position="46"/>
    </location>
</feature>
<dbReference type="AlphaFoldDB" id="A0A395GBB6"/>
<comment type="caution">
    <text evidence="2">The sequence shown here is derived from an EMBL/GenBank/DDBJ whole genome shotgun (WGS) entry which is preliminary data.</text>
</comment>
<dbReference type="EMBL" id="MJBI02000002">
    <property type="protein sequence ID" value="RAI81027.1"/>
    <property type="molecule type" value="Genomic_DNA"/>
</dbReference>
<name>A0A395GBB6_9STAP</name>
<reference evidence="2 3" key="1">
    <citation type="journal article" date="2018" name="Front. Microbiol.">
        <title>Description and Comparative Genomics of Macrococcus caseolyticus subsp. hominis subsp. nov., Macrococcus goetzii sp. nov., Macrococcus epidermidis sp. nov., and Macrococcus bohemicus sp. nov., Novel Macrococci From Human Clinical Material With Virulence Potential and Suspected Uptake of Foreign DNA by Natural Transformation.</title>
        <authorList>
            <person name="Maslanova I."/>
            <person name="Wertheimer Z."/>
            <person name="Sedlacek I."/>
            <person name="Svec P."/>
            <person name="Indrakova A."/>
            <person name="Kovarovic V."/>
            <person name="Schumann P."/>
            <person name="Sproer C."/>
            <person name="Kralova S."/>
            <person name="Sedo O."/>
            <person name="Kristofova L."/>
            <person name="Vrbovska V."/>
            <person name="Fuzik T."/>
            <person name="Petras P."/>
            <person name="Zdrahal Z."/>
            <person name="Ruzickova V."/>
            <person name="Doskar J."/>
            <person name="Pantucek R."/>
        </authorList>
    </citation>
    <scope>NUCLEOTIDE SEQUENCE [LARGE SCALE GENOMIC DNA]</scope>
    <source>
        <strain evidence="2 3">CCM 4927</strain>
    </source>
</reference>
<gene>
    <name evidence="2" type="ORF">BFS35_005505</name>
</gene>
<keyword evidence="1" id="KW-1133">Transmembrane helix</keyword>
<feature type="transmembrane region" description="Helical" evidence="1">
    <location>
        <begin position="6"/>
        <end position="21"/>
    </location>
</feature>
<evidence type="ECO:0000256" key="1">
    <source>
        <dbReference type="SAM" id="Phobius"/>
    </source>
</evidence>
<organism evidence="2 3">
    <name type="scientific">Macrococcoides goetzii</name>
    <dbReference type="NCBI Taxonomy" id="1891097"/>
    <lineage>
        <taxon>Bacteria</taxon>
        <taxon>Bacillati</taxon>
        <taxon>Bacillota</taxon>
        <taxon>Bacilli</taxon>
        <taxon>Bacillales</taxon>
        <taxon>Staphylococcaceae</taxon>
        <taxon>Macrococcoides</taxon>
    </lineage>
</organism>
<protein>
    <submittedName>
        <fullName evidence="2">Uncharacterized protein</fullName>
    </submittedName>
</protein>
<proteinExistence type="predicted"/>
<keyword evidence="3" id="KW-1185">Reference proteome</keyword>
<keyword evidence="1" id="KW-0812">Transmembrane</keyword>
<dbReference type="RefSeq" id="WP_099579539.1">
    <property type="nucleotide sequence ID" value="NZ_MJBI02000002.1"/>
</dbReference>
<feature type="transmembrane region" description="Helical" evidence="1">
    <location>
        <begin position="52"/>
        <end position="70"/>
    </location>
</feature>
<accession>A0A395GBB6</accession>